<dbReference type="Proteomes" id="UP000254326">
    <property type="component" value="Unassembled WGS sequence"/>
</dbReference>
<evidence type="ECO:0000256" key="2">
    <source>
        <dbReference type="SAM" id="MobiDB-lite"/>
    </source>
</evidence>
<comment type="caution">
    <text evidence="4">The sequence shown here is derived from an EMBL/GenBank/DDBJ whole genome shotgun (WGS) entry which is preliminary data.</text>
</comment>
<evidence type="ECO:0000256" key="1">
    <source>
        <dbReference type="ARBA" id="ARBA00045658"/>
    </source>
</evidence>
<dbReference type="InterPro" id="IPR051316">
    <property type="entry name" value="Zinc-reg_GTPase_activator"/>
</dbReference>
<sequence length="343" mass="38106">MNQRPTAIPTNIITGFLGVGKTTSINALLASKPEGESWAVLVNEFGQVGIDQDMMPDQEGLHVKELAGGCICCAMGASLTPTLKALIEQAHPDRLIIEPTGIGHPEGIIDTLMGPSFKDTLDLRATVCLLDPRSLELEGVVNNEIFHDQLNLADVVMINKCDIADPELIELAESSLGNMFPPKQHIARTVKGHIDPALLDLVRNGQLSAQFPDAHKHEHDNNHDHSHHDHAHNTSQPALAERGAPIRKTGHGSDLFSCGWIFHRDDCFDFWALEAILNGLEDIQRIKGVIRIGHAWVFFNRVKDEHDFDKVAYRRDSRIEIISSRELDWEQIEQDMLACLLTS</sequence>
<dbReference type="AlphaFoldDB" id="A0A370UBI8"/>
<dbReference type="Pfam" id="PF02492">
    <property type="entry name" value="cobW"/>
    <property type="match status" value="1"/>
</dbReference>
<dbReference type="RefSeq" id="WP_115467102.1">
    <property type="nucleotide sequence ID" value="NZ_QKRA01000002.1"/>
</dbReference>
<name>A0A370UBI8_9GAMM</name>
<protein>
    <submittedName>
        <fullName evidence="4">GTP-binding protein</fullName>
    </submittedName>
</protein>
<dbReference type="EMBL" id="QKRA01000002">
    <property type="protein sequence ID" value="RDL45065.1"/>
    <property type="molecule type" value="Genomic_DNA"/>
</dbReference>
<dbReference type="Gene3D" id="3.40.50.300">
    <property type="entry name" value="P-loop containing nucleotide triphosphate hydrolases"/>
    <property type="match status" value="1"/>
</dbReference>
<dbReference type="InterPro" id="IPR003495">
    <property type="entry name" value="CobW/HypB/UreG_nucleotide-bd"/>
</dbReference>
<dbReference type="OrthoDB" id="9808822at2"/>
<dbReference type="PANTHER" id="PTHR13748:SF46">
    <property type="entry name" value="ZINC CHAPERONE YEIR"/>
    <property type="match status" value="1"/>
</dbReference>
<feature type="region of interest" description="Disordered" evidence="2">
    <location>
        <begin position="214"/>
        <end position="239"/>
    </location>
</feature>
<accession>A0A370UBI8</accession>
<evidence type="ECO:0000313" key="5">
    <source>
        <dbReference type="Proteomes" id="UP000254326"/>
    </source>
</evidence>
<feature type="domain" description="CobW C-terminal" evidence="3">
    <location>
        <begin position="257"/>
        <end position="340"/>
    </location>
</feature>
<dbReference type="Pfam" id="PF07683">
    <property type="entry name" value="CobW_C"/>
    <property type="match status" value="1"/>
</dbReference>
<dbReference type="SUPFAM" id="SSF52540">
    <property type="entry name" value="P-loop containing nucleoside triphosphate hydrolases"/>
    <property type="match status" value="1"/>
</dbReference>
<dbReference type="InterPro" id="IPR027417">
    <property type="entry name" value="P-loop_NTPase"/>
</dbReference>
<dbReference type="SMART" id="SM00833">
    <property type="entry name" value="CobW_C"/>
    <property type="match status" value="1"/>
</dbReference>
<dbReference type="CDD" id="cd03112">
    <property type="entry name" value="CobW-like"/>
    <property type="match status" value="1"/>
</dbReference>
<feature type="compositionally biased region" description="Basic and acidic residues" evidence="2">
    <location>
        <begin position="214"/>
        <end position="227"/>
    </location>
</feature>
<dbReference type="PANTHER" id="PTHR13748">
    <property type="entry name" value="COBW-RELATED"/>
    <property type="match status" value="1"/>
</dbReference>
<evidence type="ECO:0000259" key="3">
    <source>
        <dbReference type="SMART" id="SM00833"/>
    </source>
</evidence>
<evidence type="ECO:0000313" key="4">
    <source>
        <dbReference type="EMBL" id="RDL45065.1"/>
    </source>
</evidence>
<gene>
    <name evidence="4" type="ORF">DN730_05460</name>
</gene>
<keyword evidence="5" id="KW-1185">Reference proteome</keyword>
<proteinExistence type="predicted"/>
<dbReference type="InterPro" id="IPR011629">
    <property type="entry name" value="CobW-like_C"/>
</dbReference>
<organism evidence="4 5">
    <name type="scientific">Marinomonas piezotolerans</name>
    <dbReference type="NCBI Taxonomy" id="2213058"/>
    <lineage>
        <taxon>Bacteria</taxon>
        <taxon>Pseudomonadati</taxon>
        <taxon>Pseudomonadota</taxon>
        <taxon>Gammaproteobacteria</taxon>
        <taxon>Oceanospirillales</taxon>
        <taxon>Oceanospirillaceae</taxon>
        <taxon>Marinomonas</taxon>
    </lineage>
</organism>
<dbReference type="GO" id="GO:0005737">
    <property type="term" value="C:cytoplasm"/>
    <property type="evidence" value="ECO:0007669"/>
    <property type="project" value="TreeGrafter"/>
</dbReference>
<comment type="function">
    <text evidence="1">Zinc chaperone that directly transfers zinc cofactor to target proteins, thereby activating them. Zinc is transferred from the CXCC motif in the GTPase domain to the zinc binding site in target proteins in a process requiring GTP hydrolysis.</text>
</comment>
<reference evidence="4 5" key="1">
    <citation type="submission" date="2018-06" db="EMBL/GenBank/DDBJ databases">
        <title>Marinomonas sp. YLB-05 draft genome sequence.</title>
        <authorList>
            <person name="Yu L."/>
            <person name="Tang X."/>
        </authorList>
    </citation>
    <scope>NUCLEOTIDE SEQUENCE [LARGE SCALE GENOMIC DNA]</scope>
    <source>
        <strain evidence="4 5">YLB-05</strain>
    </source>
</reference>